<dbReference type="EMBL" id="VSSQ01141231">
    <property type="protein sequence ID" value="MPN62747.1"/>
    <property type="molecule type" value="Genomic_DNA"/>
</dbReference>
<evidence type="ECO:0000313" key="1">
    <source>
        <dbReference type="EMBL" id="MPN62747.1"/>
    </source>
</evidence>
<comment type="caution">
    <text evidence="1">The sequence shown here is derived from an EMBL/GenBank/DDBJ whole genome shotgun (WGS) entry which is preliminary data.</text>
</comment>
<organism evidence="1">
    <name type="scientific">bioreactor metagenome</name>
    <dbReference type="NCBI Taxonomy" id="1076179"/>
    <lineage>
        <taxon>unclassified sequences</taxon>
        <taxon>metagenomes</taxon>
        <taxon>ecological metagenomes</taxon>
    </lineage>
</organism>
<dbReference type="AlphaFoldDB" id="A0A645JHD2"/>
<accession>A0A645JHD2</accession>
<proteinExistence type="predicted"/>
<sequence length="54" mass="5929">MHVVSFTGVHRLQYPSAALVDNLIQSILRLFESPQTVFGRVGHHLINGSSSTIP</sequence>
<reference evidence="1" key="1">
    <citation type="submission" date="2019-08" db="EMBL/GenBank/DDBJ databases">
        <authorList>
            <person name="Kucharzyk K."/>
            <person name="Murdoch R.W."/>
            <person name="Higgins S."/>
            <person name="Loffler F."/>
        </authorList>
    </citation>
    <scope>NUCLEOTIDE SEQUENCE</scope>
</reference>
<protein>
    <submittedName>
        <fullName evidence="1">Uncharacterized protein</fullName>
    </submittedName>
</protein>
<name>A0A645JHD2_9ZZZZ</name>
<gene>
    <name evidence="1" type="ORF">SDC9_210500</name>
</gene>